<comment type="caution">
    <text evidence="6">The sequence shown here is derived from an EMBL/GenBank/DDBJ whole genome shotgun (WGS) entry which is preliminary data.</text>
</comment>
<dbReference type="STRING" id="1423753.FD28_GL001987"/>
<organism evidence="6 7">
    <name type="scientific">Levilactobacillus hammesii DSM 16381</name>
    <dbReference type="NCBI Taxonomy" id="1423753"/>
    <lineage>
        <taxon>Bacteria</taxon>
        <taxon>Bacillati</taxon>
        <taxon>Bacillota</taxon>
        <taxon>Bacilli</taxon>
        <taxon>Lactobacillales</taxon>
        <taxon>Lactobacillaceae</taxon>
        <taxon>Levilactobacillus</taxon>
    </lineage>
</organism>
<dbReference type="EMBL" id="AZFS01000044">
    <property type="protein sequence ID" value="KRL95761.1"/>
    <property type="molecule type" value="Genomic_DNA"/>
</dbReference>
<name>A0A0R1URC9_9LACO</name>
<dbReference type="PROSITE" id="PS00211">
    <property type="entry name" value="ABC_TRANSPORTER_1"/>
    <property type="match status" value="1"/>
</dbReference>
<dbReference type="GO" id="GO:0016887">
    <property type="term" value="F:ATP hydrolysis activity"/>
    <property type="evidence" value="ECO:0007669"/>
    <property type="project" value="InterPro"/>
</dbReference>
<feature type="domain" description="ABC transporter" evidence="5">
    <location>
        <begin position="3"/>
        <end position="220"/>
    </location>
</feature>
<protein>
    <submittedName>
        <fullName evidence="6">ABC transporter, ATP-binding protein</fullName>
    </submittedName>
</protein>
<gene>
    <name evidence="6" type="ORF">FD28_GL001987</name>
</gene>
<reference evidence="6 7" key="1">
    <citation type="journal article" date="2015" name="Genome Announc.">
        <title>Expanding the biotechnology potential of lactobacilli through comparative genomics of 213 strains and associated genera.</title>
        <authorList>
            <person name="Sun Z."/>
            <person name="Harris H.M."/>
            <person name="McCann A."/>
            <person name="Guo C."/>
            <person name="Argimon S."/>
            <person name="Zhang W."/>
            <person name="Yang X."/>
            <person name="Jeffery I.B."/>
            <person name="Cooney J.C."/>
            <person name="Kagawa T.F."/>
            <person name="Liu W."/>
            <person name="Song Y."/>
            <person name="Salvetti E."/>
            <person name="Wrobel A."/>
            <person name="Rasinkangas P."/>
            <person name="Parkhill J."/>
            <person name="Rea M.C."/>
            <person name="O'Sullivan O."/>
            <person name="Ritari J."/>
            <person name="Douillard F.P."/>
            <person name="Paul Ross R."/>
            <person name="Yang R."/>
            <person name="Briner A.E."/>
            <person name="Felis G.E."/>
            <person name="de Vos W.M."/>
            <person name="Barrangou R."/>
            <person name="Klaenhammer T.R."/>
            <person name="Caufield P.W."/>
            <person name="Cui Y."/>
            <person name="Zhang H."/>
            <person name="O'Toole P.W."/>
        </authorList>
    </citation>
    <scope>NUCLEOTIDE SEQUENCE [LARGE SCALE GENOMIC DNA]</scope>
    <source>
        <strain evidence="6 7">DSM 16381</strain>
    </source>
</reference>
<keyword evidence="2" id="KW-0813">Transport</keyword>
<dbReference type="PANTHER" id="PTHR42711">
    <property type="entry name" value="ABC TRANSPORTER ATP-BINDING PROTEIN"/>
    <property type="match status" value="1"/>
</dbReference>
<keyword evidence="4 6" id="KW-0067">ATP-binding</keyword>
<evidence type="ECO:0000313" key="7">
    <source>
        <dbReference type="Proteomes" id="UP000051580"/>
    </source>
</evidence>
<dbReference type="Proteomes" id="UP000051580">
    <property type="component" value="Unassembled WGS sequence"/>
</dbReference>
<sequence>MLLEAKQLTQTFGSHVAVNGLNLQIARGSFTALLGPNGAGKSTTMNLLIGLTQPTAGQVIYGDEARIGVVFQSSVLDERLTVGENLQIRARQYRHVAPNKVAEVSTELGLNEFIHQRYGTLSGGQKRRVDIARALLNDPNILFLDEPTTGLDIQTRSAIWKLLQRLQQACQLTIVLTTHYLDEADAADNVYVIDQGKLVATGTATAIKARYAKAVLQLTTRDVEQLRERVTVRPTQCRGNQLTFTVPNSQVALDILTATRDLITTFEFRPGTMDDAFLALTGKEMR</sequence>
<dbReference type="Pfam" id="PF00005">
    <property type="entry name" value="ABC_tran"/>
    <property type="match status" value="1"/>
</dbReference>
<evidence type="ECO:0000256" key="3">
    <source>
        <dbReference type="ARBA" id="ARBA00022741"/>
    </source>
</evidence>
<evidence type="ECO:0000256" key="4">
    <source>
        <dbReference type="ARBA" id="ARBA00022840"/>
    </source>
</evidence>
<dbReference type="SMART" id="SM00382">
    <property type="entry name" value="AAA"/>
    <property type="match status" value="1"/>
</dbReference>
<evidence type="ECO:0000256" key="1">
    <source>
        <dbReference type="ARBA" id="ARBA00005417"/>
    </source>
</evidence>
<dbReference type="Gene3D" id="3.40.50.300">
    <property type="entry name" value="P-loop containing nucleotide triphosphate hydrolases"/>
    <property type="match status" value="1"/>
</dbReference>
<evidence type="ECO:0000259" key="5">
    <source>
        <dbReference type="PROSITE" id="PS50893"/>
    </source>
</evidence>
<dbReference type="RefSeq" id="WP_057732311.1">
    <property type="nucleotide sequence ID" value="NZ_AZFS01000044.1"/>
</dbReference>
<accession>A0A0R1URC9</accession>
<keyword evidence="7" id="KW-1185">Reference proteome</keyword>
<dbReference type="SUPFAM" id="SSF52540">
    <property type="entry name" value="P-loop containing nucleoside triphosphate hydrolases"/>
    <property type="match status" value="1"/>
</dbReference>
<dbReference type="InterPro" id="IPR003593">
    <property type="entry name" value="AAA+_ATPase"/>
</dbReference>
<dbReference type="PATRIC" id="fig|1423753.3.peg.2092"/>
<dbReference type="InterPro" id="IPR017871">
    <property type="entry name" value="ABC_transporter-like_CS"/>
</dbReference>
<dbReference type="PROSITE" id="PS50893">
    <property type="entry name" value="ABC_TRANSPORTER_2"/>
    <property type="match status" value="1"/>
</dbReference>
<dbReference type="InterPro" id="IPR050763">
    <property type="entry name" value="ABC_transporter_ATP-binding"/>
</dbReference>
<dbReference type="GO" id="GO:0005524">
    <property type="term" value="F:ATP binding"/>
    <property type="evidence" value="ECO:0007669"/>
    <property type="project" value="UniProtKB-KW"/>
</dbReference>
<evidence type="ECO:0000256" key="2">
    <source>
        <dbReference type="ARBA" id="ARBA00022448"/>
    </source>
</evidence>
<dbReference type="OrthoDB" id="9804819at2"/>
<keyword evidence="3" id="KW-0547">Nucleotide-binding</keyword>
<proteinExistence type="inferred from homology"/>
<dbReference type="InterPro" id="IPR003439">
    <property type="entry name" value="ABC_transporter-like_ATP-bd"/>
</dbReference>
<evidence type="ECO:0000313" key="6">
    <source>
        <dbReference type="EMBL" id="KRL95761.1"/>
    </source>
</evidence>
<dbReference type="InterPro" id="IPR027417">
    <property type="entry name" value="P-loop_NTPase"/>
</dbReference>
<dbReference type="PANTHER" id="PTHR42711:SF5">
    <property type="entry name" value="ABC TRANSPORTER ATP-BINDING PROTEIN NATA"/>
    <property type="match status" value="1"/>
</dbReference>
<comment type="similarity">
    <text evidence="1">Belongs to the ABC transporter superfamily.</text>
</comment>
<dbReference type="AlphaFoldDB" id="A0A0R1URC9"/>